<feature type="compositionally biased region" description="Polar residues" evidence="1">
    <location>
        <begin position="140"/>
        <end position="153"/>
    </location>
</feature>
<organism evidence="2 3">
    <name type="scientific">Stachybotrys elegans</name>
    <dbReference type="NCBI Taxonomy" id="80388"/>
    <lineage>
        <taxon>Eukaryota</taxon>
        <taxon>Fungi</taxon>
        <taxon>Dikarya</taxon>
        <taxon>Ascomycota</taxon>
        <taxon>Pezizomycotina</taxon>
        <taxon>Sordariomycetes</taxon>
        <taxon>Hypocreomycetidae</taxon>
        <taxon>Hypocreales</taxon>
        <taxon>Stachybotryaceae</taxon>
        <taxon>Stachybotrys</taxon>
    </lineage>
</organism>
<feature type="region of interest" description="Disordered" evidence="1">
    <location>
        <begin position="140"/>
        <end position="181"/>
    </location>
</feature>
<gene>
    <name evidence="2" type="ORF">B0I35DRAFT_490140</name>
</gene>
<protein>
    <submittedName>
        <fullName evidence="2">Uncharacterized protein</fullName>
    </submittedName>
</protein>
<dbReference type="Proteomes" id="UP000813444">
    <property type="component" value="Unassembled WGS sequence"/>
</dbReference>
<keyword evidence="3" id="KW-1185">Reference proteome</keyword>
<dbReference type="PANTHER" id="PTHR42085">
    <property type="entry name" value="F-BOX DOMAIN-CONTAINING PROTEIN"/>
    <property type="match status" value="1"/>
</dbReference>
<evidence type="ECO:0000313" key="2">
    <source>
        <dbReference type="EMBL" id="KAH7309669.1"/>
    </source>
</evidence>
<reference evidence="2" key="1">
    <citation type="journal article" date="2021" name="Nat. Commun.">
        <title>Genetic determinants of endophytism in the Arabidopsis root mycobiome.</title>
        <authorList>
            <person name="Mesny F."/>
            <person name="Miyauchi S."/>
            <person name="Thiergart T."/>
            <person name="Pickel B."/>
            <person name="Atanasova L."/>
            <person name="Karlsson M."/>
            <person name="Huettel B."/>
            <person name="Barry K.W."/>
            <person name="Haridas S."/>
            <person name="Chen C."/>
            <person name="Bauer D."/>
            <person name="Andreopoulos W."/>
            <person name="Pangilinan J."/>
            <person name="LaButti K."/>
            <person name="Riley R."/>
            <person name="Lipzen A."/>
            <person name="Clum A."/>
            <person name="Drula E."/>
            <person name="Henrissat B."/>
            <person name="Kohler A."/>
            <person name="Grigoriev I.V."/>
            <person name="Martin F.M."/>
            <person name="Hacquard S."/>
        </authorList>
    </citation>
    <scope>NUCLEOTIDE SEQUENCE</scope>
    <source>
        <strain evidence="2">MPI-CAGE-CH-0235</strain>
    </source>
</reference>
<accession>A0A8K0SHR5</accession>
<dbReference type="AlphaFoldDB" id="A0A8K0SHR5"/>
<dbReference type="PANTHER" id="PTHR42085:SF7">
    <property type="entry name" value="F-BOX DOMAIN-CONTAINING PROTEIN"/>
    <property type="match status" value="1"/>
</dbReference>
<proteinExistence type="predicted"/>
<dbReference type="OrthoDB" id="62952at2759"/>
<dbReference type="EMBL" id="JAGPNK010000013">
    <property type="protein sequence ID" value="KAH7309669.1"/>
    <property type="molecule type" value="Genomic_DNA"/>
</dbReference>
<name>A0A8K0SHR5_9HYPO</name>
<feature type="region of interest" description="Disordered" evidence="1">
    <location>
        <begin position="208"/>
        <end position="244"/>
    </location>
</feature>
<feature type="region of interest" description="Disordered" evidence="1">
    <location>
        <begin position="76"/>
        <end position="121"/>
    </location>
</feature>
<evidence type="ECO:0000256" key="1">
    <source>
        <dbReference type="SAM" id="MobiDB-lite"/>
    </source>
</evidence>
<dbReference type="InterPro" id="IPR038883">
    <property type="entry name" value="AN11006-like"/>
</dbReference>
<feature type="compositionally biased region" description="Polar residues" evidence="1">
    <location>
        <begin position="101"/>
        <end position="121"/>
    </location>
</feature>
<comment type="caution">
    <text evidence="2">The sequence shown here is derived from an EMBL/GenBank/DDBJ whole genome shotgun (WGS) entry which is preliminary data.</text>
</comment>
<sequence length="416" mass="46701">MTTIKLPSIENKVANVRLEGQTIFYREYIIHPALPVCSSGWTCSPASRRIYRVIYPVKFSFCPYCIMLPTPPSSRSSSIADQDPSYLLPPSPSPTSISSTEGQDQSSVSPPTSDRSLLSHSTIPSRPVESFEFSHLVEANPSSLSSDQHAPNQPSLPLLSPPSTQETSAPEPKRNLSFSDLPPEIRNTIYNMALVQKNPIVPEFTDLTSPRAQRGEGPRCVRRAQFDPDDDRFSPSTHGKEADAARKRSAIGLLGVSKAIRREAQSVFYGRNSFRFEIDDSKPHMKEDVEYMLSFMAKIGRENVMNLACVTFHHYWIASYVYIHCKRFKFHSTTFTPEAQEGNFVHWMECKGEKSDQSSNNRGPLTMEESCASATMFIETRSTDPSSRGWVLQGMRYGWTSVGGIIESRMMYALKI</sequence>
<evidence type="ECO:0000313" key="3">
    <source>
        <dbReference type="Proteomes" id="UP000813444"/>
    </source>
</evidence>